<evidence type="ECO:0000256" key="2">
    <source>
        <dbReference type="SAM" id="MobiDB-lite"/>
    </source>
</evidence>
<keyword evidence="3" id="KW-0808">Transferase</keyword>
<accession>A0ABT3GWS3</accession>
<feature type="region of interest" description="Disordered" evidence="2">
    <location>
        <begin position="485"/>
        <end position="554"/>
    </location>
</feature>
<name>A0ABT3GWS3_9RHOB</name>
<sequence length="554" mass="61668">MPSDLVIVYHRQPYEEVEVDGKIVLRENKSPNGIVPTLKSFFGAVDRGSWVAWKLAEDPANPDFEPVIEITDDFGTYSVTRLPLSAAQVREFYHVTSKEAFWPILHSFKEKYNYDRVEWPNFREVNWAFAEAAAREAAHGALVWVHDYNLWLVPGYLRKLRPDVRIAFFHHTPFPAADMFNVLPWRREIVESLLACDDVGFHIPRYAENFASVARSLCDVVVAARAPVPPHLYSDGTALSERGVPKALSYDGRQVTLSVTPVGVDVGFIEERARRPETDTRVKEIREDLGEAQLILSVGRTDYTKGGVEQLASFGRLLEAHPELHGKVRLMHVSVSANKNMTIYSDIQGEIEQSAGQINGRFGRLDWQPVALISQAIPFEELVSYYRAADVAWITPLADGMNLVCKEFVAARTDDDGVLVLSEFAGAAVELHQAVITNPFSNRSMDTAILHALTMPVDERVSRMRQLRETVRTYDVKAWGNAVRDSHDHAGGAPAPPTRKPPHKSWARSDRTRPFFSLSSAHTPPATAPAPARGPAALHGTARCRRPATGPAAG</sequence>
<dbReference type="RefSeq" id="WP_264505061.1">
    <property type="nucleotide sequence ID" value="NZ_JAPDFL010000001.1"/>
</dbReference>
<dbReference type="PANTHER" id="PTHR10788">
    <property type="entry name" value="TREHALOSE-6-PHOSPHATE SYNTHASE"/>
    <property type="match status" value="1"/>
</dbReference>
<protein>
    <submittedName>
        <fullName evidence="3">Glucosylglycerol-phosphate synthase</fullName>
        <ecNumber evidence="3">2.4.1.213</ecNumber>
    </submittedName>
</protein>
<keyword evidence="3" id="KW-0328">Glycosyltransferase</keyword>
<evidence type="ECO:0000313" key="4">
    <source>
        <dbReference type="Proteomes" id="UP001208938"/>
    </source>
</evidence>
<comment type="caution">
    <text evidence="3">The sequence shown here is derived from an EMBL/GenBank/DDBJ whole genome shotgun (WGS) entry which is preliminary data.</text>
</comment>
<feature type="compositionally biased region" description="Low complexity" evidence="2">
    <location>
        <begin position="518"/>
        <end position="540"/>
    </location>
</feature>
<evidence type="ECO:0000256" key="1">
    <source>
        <dbReference type="ARBA" id="ARBA00008799"/>
    </source>
</evidence>
<dbReference type="SUPFAM" id="SSF53756">
    <property type="entry name" value="UDP-Glycosyltransferase/glycogen phosphorylase"/>
    <property type="match status" value="1"/>
</dbReference>
<reference evidence="3 4" key="1">
    <citation type="submission" date="2022-10" db="EMBL/GenBank/DDBJ databases">
        <title>Pararhodobacter sp. nov., isolated from marine algae.</title>
        <authorList>
            <person name="Choi B.J."/>
            <person name="Kim J.M."/>
            <person name="Lee J.K."/>
            <person name="Choi D.G."/>
            <person name="Jeon C.O."/>
        </authorList>
    </citation>
    <scope>NUCLEOTIDE SEQUENCE [LARGE SCALE GENOMIC DNA]</scope>
    <source>
        <strain evidence="3 4">ZQ420</strain>
    </source>
</reference>
<dbReference type="EMBL" id="JAPDFL010000001">
    <property type="protein sequence ID" value="MCW1931988.1"/>
    <property type="molecule type" value="Genomic_DNA"/>
</dbReference>
<gene>
    <name evidence="3" type="primary">ggpS</name>
    <name evidence="3" type="ORF">OKW52_06860</name>
</gene>
<comment type="similarity">
    <text evidence="1">Belongs to the glycosyltransferase 20 family.</text>
</comment>
<dbReference type="PANTHER" id="PTHR10788:SF106">
    <property type="entry name" value="BCDNA.GH08860"/>
    <property type="match status" value="1"/>
</dbReference>
<dbReference type="CDD" id="cd03788">
    <property type="entry name" value="GT20_TPS"/>
    <property type="match status" value="1"/>
</dbReference>
<dbReference type="Proteomes" id="UP001208938">
    <property type="component" value="Unassembled WGS sequence"/>
</dbReference>
<dbReference type="InterPro" id="IPR012764">
    <property type="entry name" value="Gluc_glyc_Psyn"/>
</dbReference>
<organism evidence="3 4">
    <name type="scientific">Pararhodobacter zhoushanensis</name>
    <dbReference type="NCBI Taxonomy" id="2479545"/>
    <lineage>
        <taxon>Bacteria</taxon>
        <taxon>Pseudomonadati</taxon>
        <taxon>Pseudomonadota</taxon>
        <taxon>Alphaproteobacteria</taxon>
        <taxon>Rhodobacterales</taxon>
        <taxon>Paracoccaceae</taxon>
        <taxon>Pararhodobacter</taxon>
    </lineage>
</organism>
<dbReference type="NCBIfam" id="TIGR02398">
    <property type="entry name" value="gluc_glyc_Psyn"/>
    <property type="match status" value="1"/>
</dbReference>
<dbReference type="GO" id="GO:0033828">
    <property type="term" value="F:glucosylglycerol-phosphate synthase activity"/>
    <property type="evidence" value="ECO:0007669"/>
    <property type="project" value="UniProtKB-EC"/>
</dbReference>
<keyword evidence="4" id="KW-1185">Reference proteome</keyword>
<dbReference type="Gene3D" id="3.40.50.2000">
    <property type="entry name" value="Glycogen Phosphorylase B"/>
    <property type="match status" value="2"/>
</dbReference>
<dbReference type="InterPro" id="IPR001830">
    <property type="entry name" value="Glyco_trans_20"/>
</dbReference>
<dbReference type="EC" id="2.4.1.213" evidence="3"/>
<proteinExistence type="inferred from homology"/>
<evidence type="ECO:0000313" key="3">
    <source>
        <dbReference type="EMBL" id="MCW1931988.1"/>
    </source>
</evidence>
<dbReference type="Pfam" id="PF00982">
    <property type="entry name" value="Glyco_transf_20"/>
    <property type="match status" value="1"/>
</dbReference>